<dbReference type="EMBL" id="CM017694">
    <property type="protein sequence ID" value="TYH08424.1"/>
    <property type="molecule type" value="Genomic_DNA"/>
</dbReference>
<keyword evidence="1 12" id="KW-0723">Serine/threonine-protein kinase</keyword>
<accession>A0A5D2FSC0</accession>
<evidence type="ECO:0000256" key="7">
    <source>
        <dbReference type="ARBA" id="ARBA00038999"/>
    </source>
</evidence>
<comment type="catalytic activity">
    <reaction evidence="8">
        <text>L-seryl-[protein] + ATP = O-phospho-L-seryl-[protein] + ADP + H(+)</text>
        <dbReference type="Rhea" id="RHEA:17989"/>
        <dbReference type="Rhea" id="RHEA-COMP:9863"/>
        <dbReference type="Rhea" id="RHEA-COMP:11604"/>
        <dbReference type="ChEBI" id="CHEBI:15378"/>
        <dbReference type="ChEBI" id="CHEBI:29999"/>
        <dbReference type="ChEBI" id="CHEBI:30616"/>
        <dbReference type="ChEBI" id="CHEBI:83421"/>
        <dbReference type="ChEBI" id="CHEBI:456216"/>
        <dbReference type="EC" id="2.7.12.2"/>
    </reaction>
</comment>
<dbReference type="FunFam" id="1.10.510.10:FF:000285">
    <property type="entry name" value="Mitogen-activated protein kinase kinase 6"/>
    <property type="match status" value="1"/>
</dbReference>
<evidence type="ECO:0000313" key="15">
    <source>
        <dbReference type="Proteomes" id="UP000323506"/>
    </source>
</evidence>
<dbReference type="InterPro" id="IPR017441">
    <property type="entry name" value="Protein_kinase_ATP_BS"/>
</dbReference>
<dbReference type="InterPro" id="IPR008271">
    <property type="entry name" value="Ser/Thr_kinase_AS"/>
</dbReference>
<dbReference type="GO" id="GO:0004708">
    <property type="term" value="F:MAP kinase kinase activity"/>
    <property type="evidence" value="ECO:0007669"/>
    <property type="project" value="UniProtKB-EC"/>
</dbReference>
<dbReference type="PROSITE" id="PS00107">
    <property type="entry name" value="PROTEIN_KINASE_ATP"/>
    <property type="match status" value="1"/>
</dbReference>
<dbReference type="Gene3D" id="1.10.510.10">
    <property type="entry name" value="Transferase(Phosphotransferase) domain 1"/>
    <property type="match status" value="1"/>
</dbReference>
<keyword evidence="5 11" id="KW-0067">ATP-binding</keyword>
<dbReference type="Gene3D" id="3.30.200.20">
    <property type="entry name" value="Phosphorylase Kinase, domain 1"/>
    <property type="match status" value="1"/>
</dbReference>
<evidence type="ECO:0000256" key="2">
    <source>
        <dbReference type="ARBA" id="ARBA00022679"/>
    </source>
</evidence>
<dbReference type="EMBL" id="CM017694">
    <property type="protein sequence ID" value="TYH08423.1"/>
    <property type="molecule type" value="Genomic_DNA"/>
</dbReference>
<feature type="domain" description="Protein kinase" evidence="13">
    <location>
        <begin position="112"/>
        <end position="372"/>
    </location>
</feature>
<evidence type="ECO:0000256" key="8">
    <source>
        <dbReference type="ARBA" id="ARBA00049014"/>
    </source>
</evidence>
<comment type="catalytic activity">
    <reaction evidence="10">
        <text>L-tyrosyl-[protein] + ATP = O-phospho-L-tyrosyl-[protein] + ADP + H(+)</text>
        <dbReference type="Rhea" id="RHEA:10596"/>
        <dbReference type="Rhea" id="RHEA-COMP:10136"/>
        <dbReference type="Rhea" id="RHEA-COMP:20101"/>
        <dbReference type="ChEBI" id="CHEBI:15378"/>
        <dbReference type="ChEBI" id="CHEBI:30616"/>
        <dbReference type="ChEBI" id="CHEBI:46858"/>
        <dbReference type="ChEBI" id="CHEBI:61978"/>
        <dbReference type="ChEBI" id="CHEBI:456216"/>
        <dbReference type="EC" id="2.7.12.2"/>
    </reaction>
</comment>
<dbReference type="PROSITE" id="PS00108">
    <property type="entry name" value="PROTEIN_KINASE_ST"/>
    <property type="match status" value="1"/>
</dbReference>
<dbReference type="Proteomes" id="UP000323506">
    <property type="component" value="Chromosome A07"/>
</dbReference>
<evidence type="ECO:0000256" key="3">
    <source>
        <dbReference type="ARBA" id="ARBA00022741"/>
    </source>
</evidence>
<dbReference type="GO" id="GO:0005524">
    <property type="term" value="F:ATP binding"/>
    <property type="evidence" value="ECO:0007669"/>
    <property type="project" value="UniProtKB-UniRule"/>
</dbReference>
<evidence type="ECO:0000256" key="6">
    <source>
        <dbReference type="ARBA" id="ARBA00038035"/>
    </source>
</evidence>
<dbReference type="FunFam" id="3.30.200.20:FF:000265">
    <property type="entry name" value="Mitogen-activated protein kinase kinase 6"/>
    <property type="match status" value="1"/>
</dbReference>
<evidence type="ECO:0000256" key="1">
    <source>
        <dbReference type="ARBA" id="ARBA00022527"/>
    </source>
</evidence>
<evidence type="ECO:0000256" key="11">
    <source>
        <dbReference type="PROSITE-ProRule" id="PRU10141"/>
    </source>
</evidence>
<proteinExistence type="inferred from homology"/>
<evidence type="ECO:0000256" key="9">
    <source>
        <dbReference type="ARBA" id="ARBA00049299"/>
    </source>
</evidence>
<gene>
    <name evidence="14" type="ORF">ES288_A07G013800v1</name>
</gene>
<dbReference type="PANTHER" id="PTHR48013">
    <property type="entry name" value="DUAL SPECIFICITY MITOGEN-ACTIVATED PROTEIN KINASE KINASE 5-RELATED"/>
    <property type="match status" value="1"/>
</dbReference>
<reference evidence="14 15" key="1">
    <citation type="submission" date="2019-06" db="EMBL/GenBank/DDBJ databases">
        <title>WGS assembly of Gossypium darwinii.</title>
        <authorList>
            <person name="Chen Z.J."/>
            <person name="Sreedasyam A."/>
            <person name="Ando A."/>
            <person name="Song Q."/>
            <person name="De L."/>
            <person name="Hulse-Kemp A."/>
            <person name="Ding M."/>
            <person name="Ye W."/>
            <person name="Kirkbride R."/>
            <person name="Jenkins J."/>
            <person name="Plott C."/>
            <person name="Lovell J."/>
            <person name="Lin Y.-M."/>
            <person name="Vaughn R."/>
            <person name="Liu B."/>
            <person name="Li W."/>
            <person name="Simpson S."/>
            <person name="Scheffler B."/>
            <person name="Saski C."/>
            <person name="Grover C."/>
            <person name="Hu G."/>
            <person name="Conover J."/>
            <person name="Carlson J."/>
            <person name="Shu S."/>
            <person name="Boston L."/>
            <person name="Williams M."/>
            <person name="Peterson D."/>
            <person name="Mcgee K."/>
            <person name="Jones D."/>
            <person name="Wendel J."/>
            <person name="Stelly D."/>
            <person name="Grimwood J."/>
            <person name="Schmutz J."/>
        </authorList>
    </citation>
    <scope>NUCLEOTIDE SEQUENCE [LARGE SCALE GENOMIC DNA]</scope>
    <source>
        <strain evidence="14">1808015.09</strain>
    </source>
</reference>
<dbReference type="GO" id="GO:0051707">
    <property type="term" value="P:response to other organism"/>
    <property type="evidence" value="ECO:0007669"/>
    <property type="project" value="UniProtKB-ARBA"/>
</dbReference>
<dbReference type="PROSITE" id="PS50011">
    <property type="entry name" value="PROTEIN_KINASE_DOM"/>
    <property type="match status" value="1"/>
</dbReference>
<evidence type="ECO:0000256" key="4">
    <source>
        <dbReference type="ARBA" id="ARBA00022777"/>
    </source>
</evidence>
<dbReference type="PANTHER" id="PTHR48013:SF32">
    <property type="entry name" value="MITOGEN-ACTIVATED PROTEIN KINASE KINASE 2-LIKE"/>
    <property type="match status" value="1"/>
</dbReference>
<keyword evidence="4" id="KW-0418">Kinase</keyword>
<keyword evidence="3 11" id="KW-0547">Nucleotide-binding</keyword>
<evidence type="ECO:0000313" key="14">
    <source>
        <dbReference type="EMBL" id="TYH08422.1"/>
    </source>
</evidence>
<comment type="similarity">
    <text evidence="6">Belongs to the protein kinase superfamily. STE Ser/Thr protein kinase family. MAP kinase kinase subfamily.</text>
</comment>
<organism evidence="14 15">
    <name type="scientific">Gossypium darwinii</name>
    <name type="common">Darwin's cotton</name>
    <name type="synonym">Gossypium barbadense var. darwinii</name>
    <dbReference type="NCBI Taxonomy" id="34276"/>
    <lineage>
        <taxon>Eukaryota</taxon>
        <taxon>Viridiplantae</taxon>
        <taxon>Streptophyta</taxon>
        <taxon>Embryophyta</taxon>
        <taxon>Tracheophyta</taxon>
        <taxon>Spermatophyta</taxon>
        <taxon>Magnoliopsida</taxon>
        <taxon>eudicotyledons</taxon>
        <taxon>Gunneridae</taxon>
        <taxon>Pentapetalae</taxon>
        <taxon>rosids</taxon>
        <taxon>malvids</taxon>
        <taxon>Malvales</taxon>
        <taxon>Malvaceae</taxon>
        <taxon>Malvoideae</taxon>
        <taxon>Gossypium</taxon>
    </lineage>
</organism>
<evidence type="ECO:0000259" key="13">
    <source>
        <dbReference type="PROSITE" id="PS50011"/>
    </source>
</evidence>
<comment type="catalytic activity">
    <reaction evidence="9">
        <text>L-threonyl-[protein] + ATP = O-phospho-L-threonyl-[protein] + ADP + H(+)</text>
        <dbReference type="Rhea" id="RHEA:46608"/>
        <dbReference type="Rhea" id="RHEA-COMP:11060"/>
        <dbReference type="Rhea" id="RHEA-COMP:11605"/>
        <dbReference type="ChEBI" id="CHEBI:15378"/>
        <dbReference type="ChEBI" id="CHEBI:30013"/>
        <dbReference type="ChEBI" id="CHEBI:30616"/>
        <dbReference type="ChEBI" id="CHEBI:61977"/>
        <dbReference type="ChEBI" id="CHEBI:456216"/>
        <dbReference type="EC" id="2.7.12.2"/>
    </reaction>
</comment>
<dbReference type="SMR" id="A0A5D2FSC0"/>
<dbReference type="SUPFAM" id="SSF56112">
    <property type="entry name" value="Protein kinase-like (PK-like)"/>
    <property type="match status" value="1"/>
</dbReference>
<dbReference type="AlphaFoldDB" id="A0A5D2FSC0"/>
<sequence>MFYMLRSFIRKEDFIVTPSANKEQSEKEKKKGAGMMKKGKGILIPNLKLSLSPPPPDDSFAKFLTQSGTFKDGDLLINKDGIRILSQSEHELPSLIKPSEAENDNRLNLEDMDTIKVVGKGNGGIVQLVQHKWTLQFFALKVIQMNIEESARKQIAKELKINQSSQCPYVVVCYKSFFNNGAISIILEYMDGGSLADFLKNVKSIPEPYLAAICKQVLKGLIYLHHEKHIIHRDLKPSNLLINHRGEVKITDFGVSAIMTSTSGLASSFVGTYNYMSPERIIGGNYGNKSDIWSLGLVLLECATGEFPYSPPDQAEGWTNFYELMEQIVQQPPPSAPSNDFSPEFCSFISACVRKDPKERKSAPELLALPFLNMYNDLDVDLSSYFNNSGSPLAQL</sequence>
<keyword evidence="15" id="KW-1185">Reference proteome</keyword>
<dbReference type="CDD" id="cd06623">
    <property type="entry name" value="PKc_MAPKK_plant_like"/>
    <property type="match status" value="1"/>
</dbReference>
<dbReference type="InterPro" id="IPR000719">
    <property type="entry name" value="Prot_kinase_dom"/>
</dbReference>
<feature type="binding site" evidence="11">
    <location>
        <position position="141"/>
    </location>
    <ligand>
        <name>ATP</name>
        <dbReference type="ChEBI" id="CHEBI:30616"/>
    </ligand>
</feature>
<dbReference type="Pfam" id="PF00069">
    <property type="entry name" value="Pkinase"/>
    <property type="match status" value="1"/>
</dbReference>
<evidence type="ECO:0000256" key="10">
    <source>
        <dbReference type="ARBA" id="ARBA00051693"/>
    </source>
</evidence>
<protein>
    <recommendedName>
        <fullName evidence="7">mitogen-activated protein kinase kinase</fullName>
        <ecNumber evidence="7">2.7.12.2</ecNumber>
    </recommendedName>
</protein>
<dbReference type="EMBL" id="CM017694">
    <property type="protein sequence ID" value="TYH08422.1"/>
    <property type="molecule type" value="Genomic_DNA"/>
</dbReference>
<name>A0A5D2FSC0_GOSDA</name>
<evidence type="ECO:0000256" key="12">
    <source>
        <dbReference type="RuleBase" id="RU000304"/>
    </source>
</evidence>
<dbReference type="InterPro" id="IPR011009">
    <property type="entry name" value="Kinase-like_dom_sf"/>
</dbReference>
<evidence type="ECO:0000256" key="5">
    <source>
        <dbReference type="ARBA" id="ARBA00022840"/>
    </source>
</evidence>
<dbReference type="GO" id="GO:0004674">
    <property type="term" value="F:protein serine/threonine kinase activity"/>
    <property type="evidence" value="ECO:0007669"/>
    <property type="project" value="UniProtKB-KW"/>
</dbReference>
<dbReference type="SMART" id="SM00220">
    <property type="entry name" value="S_TKc"/>
    <property type="match status" value="1"/>
</dbReference>
<dbReference type="EC" id="2.7.12.2" evidence="7"/>
<keyword evidence="2" id="KW-0808">Transferase</keyword>